<evidence type="ECO:0000256" key="1">
    <source>
        <dbReference type="SAM" id="MobiDB-lite"/>
    </source>
</evidence>
<dbReference type="EMBL" id="JANJYJ010000003">
    <property type="protein sequence ID" value="KAK3223228.1"/>
    <property type="molecule type" value="Genomic_DNA"/>
</dbReference>
<evidence type="ECO:0000313" key="2">
    <source>
        <dbReference type="EMBL" id="KAK3223228.1"/>
    </source>
</evidence>
<comment type="caution">
    <text evidence="2">The sequence shown here is derived from an EMBL/GenBank/DDBJ whole genome shotgun (WGS) entry which is preliminary data.</text>
</comment>
<organism evidence="2 3">
    <name type="scientific">Dipteronia sinensis</name>
    <dbReference type="NCBI Taxonomy" id="43782"/>
    <lineage>
        <taxon>Eukaryota</taxon>
        <taxon>Viridiplantae</taxon>
        <taxon>Streptophyta</taxon>
        <taxon>Embryophyta</taxon>
        <taxon>Tracheophyta</taxon>
        <taxon>Spermatophyta</taxon>
        <taxon>Magnoliopsida</taxon>
        <taxon>eudicotyledons</taxon>
        <taxon>Gunneridae</taxon>
        <taxon>Pentapetalae</taxon>
        <taxon>rosids</taxon>
        <taxon>malvids</taxon>
        <taxon>Sapindales</taxon>
        <taxon>Sapindaceae</taxon>
        <taxon>Hippocastanoideae</taxon>
        <taxon>Acereae</taxon>
        <taxon>Dipteronia</taxon>
    </lineage>
</organism>
<dbReference type="AlphaFoldDB" id="A0AAE0AS66"/>
<proteinExistence type="predicted"/>
<keyword evidence="3" id="KW-1185">Reference proteome</keyword>
<sequence length="70" mass="8371">MAGKRRIHDHYSTEARRRRPHDNNDHSVWVLRNFEKLKDNRMGEEIDLLVKFAKHLIHGEPIDSIQSEKV</sequence>
<accession>A0AAE0AS66</accession>
<feature type="non-terminal residue" evidence="2">
    <location>
        <position position="1"/>
    </location>
</feature>
<dbReference type="Proteomes" id="UP001281410">
    <property type="component" value="Unassembled WGS sequence"/>
</dbReference>
<evidence type="ECO:0000313" key="3">
    <source>
        <dbReference type="Proteomes" id="UP001281410"/>
    </source>
</evidence>
<feature type="compositionally biased region" description="Basic and acidic residues" evidence="1">
    <location>
        <begin position="9"/>
        <end position="23"/>
    </location>
</feature>
<reference evidence="2" key="1">
    <citation type="journal article" date="2023" name="Plant J.">
        <title>Genome sequences and population genomics provide insights into the demographic history, inbreeding, and mutation load of two 'living fossil' tree species of Dipteronia.</title>
        <authorList>
            <person name="Feng Y."/>
            <person name="Comes H.P."/>
            <person name="Chen J."/>
            <person name="Zhu S."/>
            <person name="Lu R."/>
            <person name="Zhang X."/>
            <person name="Li P."/>
            <person name="Qiu J."/>
            <person name="Olsen K.M."/>
            <person name="Qiu Y."/>
        </authorList>
    </citation>
    <scope>NUCLEOTIDE SEQUENCE</scope>
    <source>
        <strain evidence="2">NBL</strain>
    </source>
</reference>
<protein>
    <submittedName>
        <fullName evidence="2">Uncharacterized protein</fullName>
    </submittedName>
</protein>
<name>A0AAE0AS66_9ROSI</name>
<gene>
    <name evidence="2" type="ORF">Dsin_010253</name>
</gene>
<feature type="region of interest" description="Disordered" evidence="1">
    <location>
        <begin position="1"/>
        <end position="23"/>
    </location>
</feature>